<proteinExistence type="predicted"/>
<gene>
    <name evidence="2" type="ORF">H5410_049312</name>
</gene>
<comment type="caution">
    <text evidence="2">The sequence shown here is derived from an EMBL/GenBank/DDBJ whole genome shotgun (WGS) entry which is preliminary data.</text>
</comment>
<accession>A0A9J5WTT7</accession>
<dbReference type="Proteomes" id="UP000824120">
    <property type="component" value="Chromosome 10"/>
</dbReference>
<evidence type="ECO:0000313" key="2">
    <source>
        <dbReference type="EMBL" id="KAG5578685.1"/>
    </source>
</evidence>
<name>A0A9J5WTT7_SOLCO</name>
<evidence type="ECO:0000256" key="1">
    <source>
        <dbReference type="SAM" id="MobiDB-lite"/>
    </source>
</evidence>
<feature type="region of interest" description="Disordered" evidence="1">
    <location>
        <begin position="1"/>
        <end position="21"/>
    </location>
</feature>
<sequence>MEPVGFHGLNGPFTRSNEPQSRATWTSAKTLAIEPVGHHGQNGPFTRSNSTTFYDDPKLRCQFCQKLTWTSVKILAMDLRHCQNNPFTNSNKPRAGKPPILPIFVCYTPRHFVVTQNSDVIFANNLNGPLVLYSTTFYGEPKFQRNFCQKPTWTSVKTLAMEPGGCYGQNGSFTRSNEPRAGKPRILLIFMCYSP</sequence>
<dbReference type="AlphaFoldDB" id="A0A9J5WTT7"/>
<keyword evidence="3" id="KW-1185">Reference proteome</keyword>
<organism evidence="2 3">
    <name type="scientific">Solanum commersonii</name>
    <name type="common">Commerson's wild potato</name>
    <name type="synonym">Commerson's nightshade</name>
    <dbReference type="NCBI Taxonomy" id="4109"/>
    <lineage>
        <taxon>Eukaryota</taxon>
        <taxon>Viridiplantae</taxon>
        <taxon>Streptophyta</taxon>
        <taxon>Embryophyta</taxon>
        <taxon>Tracheophyta</taxon>
        <taxon>Spermatophyta</taxon>
        <taxon>Magnoliopsida</taxon>
        <taxon>eudicotyledons</taxon>
        <taxon>Gunneridae</taxon>
        <taxon>Pentapetalae</taxon>
        <taxon>asterids</taxon>
        <taxon>lamiids</taxon>
        <taxon>Solanales</taxon>
        <taxon>Solanaceae</taxon>
        <taxon>Solanoideae</taxon>
        <taxon>Solaneae</taxon>
        <taxon>Solanum</taxon>
    </lineage>
</organism>
<reference evidence="2 3" key="1">
    <citation type="submission" date="2020-09" db="EMBL/GenBank/DDBJ databases">
        <title>De no assembly of potato wild relative species, Solanum commersonii.</title>
        <authorList>
            <person name="Cho K."/>
        </authorList>
    </citation>
    <scope>NUCLEOTIDE SEQUENCE [LARGE SCALE GENOMIC DNA]</scope>
    <source>
        <strain evidence="2">LZ3.2</strain>
        <tissue evidence="2">Leaf</tissue>
    </source>
</reference>
<protein>
    <submittedName>
        <fullName evidence="2">Uncharacterized protein</fullName>
    </submittedName>
</protein>
<evidence type="ECO:0000313" key="3">
    <source>
        <dbReference type="Proteomes" id="UP000824120"/>
    </source>
</evidence>
<dbReference type="EMBL" id="JACXVP010000010">
    <property type="protein sequence ID" value="KAG5578685.1"/>
    <property type="molecule type" value="Genomic_DNA"/>
</dbReference>